<reference evidence="1 2" key="1">
    <citation type="journal article" date="2009" name="PLoS Genet.">
        <title>Genomic analysis of the basal lineage fungus Rhizopus oryzae reveals a whole-genome duplication.</title>
        <authorList>
            <person name="Ma L.-J."/>
            <person name="Ibrahim A.S."/>
            <person name="Skory C."/>
            <person name="Grabherr M.G."/>
            <person name="Burger G."/>
            <person name="Butler M."/>
            <person name="Elias M."/>
            <person name="Idnurm A."/>
            <person name="Lang B.F."/>
            <person name="Sone T."/>
            <person name="Abe A."/>
            <person name="Calvo S.E."/>
            <person name="Corrochano L.M."/>
            <person name="Engels R."/>
            <person name="Fu J."/>
            <person name="Hansberg W."/>
            <person name="Kim J.-M."/>
            <person name="Kodira C.D."/>
            <person name="Koehrsen M.J."/>
            <person name="Liu B."/>
            <person name="Miranda-Saavedra D."/>
            <person name="O'Leary S."/>
            <person name="Ortiz-Castellanos L."/>
            <person name="Poulter R."/>
            <person name="Rodriguez-Romero J."/>
            <person name="Ruiz-Herrera J."/>
            <person name="Shen Y.-Q."/>
            <person name="Zeng Q."/>
            <person name="Galagan J."/>
            <person name="Birren B.W."/>
            <person name="Cuomo C.A."/>
            <person name="Wickes B.L."/>
        </authorList>
    </citation>
    <scope>NUCLEOTIDE SEQUENCE [LARGE SCALE GENOMIC DNA]</scope>
    <source>
        <strain evidence="2">RA 99-880 / ATCC MYA-4621 / FGSC 9543 / NRRL 43880</strain>
    </source>
</reference>
<gene>
    <name evidence="1" type="ORF">RO3G_06662</name>
</gene>
<dbReference type="RefSeq" id="XP_067517353.1">
    <property type="nucleotide sequence ID" value="XM_067661252.1"/>
</dbReference>
<protein>
    <submittedName>
        <fullName evidence="1">Uncharacterized protein</fullName>
    </submittedName>
</protein>
<evidence type="ECO:0000313" key="2">
    <source>
        <dbReference type="Proteomes" id="UP000009138"/>
    </source>
</evidence>
<dbReference type="AlphaFoldDB" id="I1C0H7"/>
<keyword evidence="2" id="KW-1185">Reference proteome</keyword>
<name>I1C0H7_RHIO9</name>
<dbReference type="Proteomes" id="UP000009138">
    <property type="component" value="Unassembled WGS sequence"/>
</dbReference>
<dbReference type="EMBL" id="CH476735">
    <property type="protein sequence ID" value="EIE81957.1"/>
    <property type="molecule type" value="Genomic_DNA"/>
</dbReference>
<organism evidence="1 2">
    <name type="scientific">Rhizopus delemar (strain RA 99-880 / ATCC MYA-4621 / FGSC 9543 / NRRL 43880)</name>
    <name type="common">Mucormycosis agent</name>
    <name type="synonym">Rhizopus arrhizus var. delemar</name>
    <dbReference type="NCBI Taxonomy" id="246409"/>
    <lineage>
        <taxon>Eukaryota</taxon>
        <taxon>Fungi</taxon>
        <taxon>Fungi incertae sedis</taxon>
        <taxon>Mucoromycota</taxon>
        <taxon>Mucoromycotina</taxon>
        <taxon>Mucoromycetes</taxon>
        <taxon>Mucorales</taxon>
        <taxon>Mucorineae</taxon>
        <taxon>Rhizopodaceae</taxon>
        <taxon>Rhizopus</taxon>
    </lineage>
</organism>
<evidence type="ECO:0000313" key="1">
    <source>
        <dbReference type="EMBL" id="EIE81957.1"/>
    </source>
</evidence>
<accession>I1C0H7</accession>
<sequence length="66" mass="7368">MKDACYVMQQQLVFNMIFIHKVNAGPHYAITALTGVDNPQLNIHSIREPGGMDDIKHSTGLLRIGF</sequence>
<dbReference type="GeneID" id="93613633"/>
<dbReference type="VEuPathDB" id="FungiDB:RO3G_06662"/>
<proteinExistence type="predicted"/>
<dbReference type="InParanoid" id="I1C0H7"/>